<evidence type="ECO:0000313" key="3">
    <source>
        <dbReference type="Proteomes" id="UP001156627"/>
    </source>
</evidence>
<protein>
    <submittedName>
        <fullName evidence="2">RND transporter</fullName>
    </submittedName>
</protein>
<comment type="similarity">
    <text evidence="1">Belongs to the outer membrane factor (OMF) (TC 1.B.17) family.</text>
</comment>
<evidence type="ECO:0000256" key="1">
    <source>
        <dbReference type="ARBA" id="ARBA00007613"/>
    </source>
</evidence>
<keyword evidence="3" id="KW-1185">Reference proteome</keyword>
<comment type="caution">
    <text evidence="2">The sequence shown here is derived from an EMBL/GenBank/DDBJ whole genome shotgun (WGS) entry which is preliminary data.</text>
</comment>
<dbReference type="PANTHER" id="PTHR30203">
    <property type="entry name" value="OUTER MEMBRANE CATION EFFLUX PROTEIN"/>
    <property type="match status" value="1"/>
</dbReference>
<evidence type="ECO:0000313" key="2">
    <source>
        <dbReference type="EMBL" id="GLQ87990.1"/>
    </source>
</evidence>
<dbReference type="Pfam" id="PF02321">
    <property type="entry name" value="OEP"/>
    <property type="match status" value="2"/>
</dbReference>
<dbReference type="Gene3D" id="2.20.200.10">
    <property type="entry name" value="Outer membrane efflux proteins (OEP)"/>
    <property type="match status" value="1"/>
</dbReference>
<dbReference type="SUPFAM" id="SSF56954">
    <property type="entry name" value="Outer membrane efflux proteins (OEP)"/>
    <property type="match status" value="1"/>
</dbReference>
<sequence length="497" mass="53550">MLTAFARLNYGLQPVPDSALRHASPAVRLLCALVLTTLVGCAATPLPALKPPVPQAWRNAPTATAPSPAQPDLRNWWQAFNDPALDALVQRALEHNLDVKAASERLLAARTLYRHSNDPYLPSLRFDTNQVIQPDASASYFIVGFDALWEMPLFGALKSTQRLAAGNLDAARANLQGTYVTLVAEVARCWVSLRTAQQQAKLLAGVRDANQEKLHLLQLRAGLKLVAPTEVASAKAELANAEMALTEPQRAINANAQQLAVLLGQSEPDPAWLEGGAQPQLGDWQMTHAPADLLRTRPEIAAAEAEVLRAAGEAGISRADVYPHIGLGSSLDWSVNLLTERRLIRSGDSIFSAGPVIDMPLFDWGMRMAKARAQKHGLKAAVYAYRQAVLQGVAETETAMGDLEQTHVRETWAQQAAQALGENVSALGKRRSLGLASTLELQDATIAQDNAQLALVSARAEHDLAYVSLYKALGGAPQPPVNVAADYKALGERKETK</sequence>
<dbReference type="EMBL" id="BSOA01000013">
    <property type="protein sequence ID" value="GLQ87990.1"/>
    <property type="molecule type" value="Genomic_DNA"/>
</dbReference>
<dbReference type="Gene3D" id="1.20.1600.10">
    <property type="entry name" value="Outer membrane efflux proteins (OEP)"/>
    <property type="match status" value="1"/>
</dbReference>
<reference evidence="3" key="1">
    <citation type="journal article" date="2019" name="Int. J. Syst. Evol. Microbiol.">
        <title>The Global Catalogue of Microorganisms (GCM) 10K type strain sequencing project: providing services to taxonomists for standard genome sequencing and annotation.</title>
        <authorList>
            <consortium name="The Broad Institute Genomics Platform"/>
            <consortium name="The Broad Institute Genome Sequencing Center for Infectious Disease"/>
            <person name="Wu L."/>
            <person name="Ma J."/>
        </authorList>
    </citation>
    <scope>NUCLEOTIDE SEQUENCE [LARGE SCALE GENOMIC DNA]</scope>
    <source>
        <strain evidence="3">NBRC 111981</strain>
    </source>
</reference>
<dbReference type="InterPro" id="IPR003423">
    <property type="entry name" value="OMP_efflux"/>
</dbReference>
<dbReference type="PANTHER" id="PTHR30203:SF23">
    <property type="entry name" value="OUTER MEMBRANE EFFLUX PROTEIN"/>
    <property type="match status" value="1"/>
</dbReference>
<proteinExistence type="inferred from homology"/>
<gene>
    <name evidence="2" type="primary">oprN_2</name>
    <name evidence="2" type="ORF">GCM10007898_15580</name>
</gene>
<dbReference type="InterPro" id="IPR010131">
    <property type="entry name" value="MdtP/NodT-like"/>
</dbReference>
<accession>A0ABQ5XBT9</accession>
<dbReference type="Proteomes" id="UP001156627">
    <property type="component" value="Unassembled WGS sequence"/>
</dbReference>
<organism evidence="2 3">
    <name type="scientific">Dyella flagellata</name>
    <dbReference type="NCBI Taxonomy" id="1867833"/>
    <lineage>
        <taxon>Bacteria</taxon>
        <taxon>Pseudomonadati</taxon>
        <taxon>Pseudomonadota</taxon>
        <taxon>Gammaproteobacteria</taxon>
        <taxon>Lysobacterales</taxon>
        <taxon>Rhodanobacteraceae</taxon>
        <taxon>Dyella</taxon>
    </lineage>
</organism>
<name>A0ABQ5XBT9_9GAMM</name>